<keyword evidence="9" id="KW-1185">Reference proteome</keyword>
<reference evidence="8" key="2">
    <citation type="submission" date="2020-05" db="UniProtKB">
        <authorList>
            <consortium name="EnsemblMetazoa"/>
        </authorList>
    </citation>
    <scope>IDENTIFICATION</scope>
</reference>
<dbReference type="STRING" id="74873.A0A084VPW4"/>
<name>A0A084VPW4_ANOSI</name>
<dbReference type="GO" id="GO:0005783">
    <property type="term" value="C:endoplasmic reticulum"/>
    <property type="evidence" value="ECO:0007669"/>
    <property type="project" value="TreeGrafter"/>
</dbReference>
<sequence>MPNSLPPESAWCLSSQRRRRIKRFITRNVFLNSLTLQVAVALVVGSLLSSRFKYHAKLFIILLMSFLVLVVPIPLFLFKPRWPLNALVPGIVACTIIKLFGVEYEIRGQQNINVRNGGVVLLNHQSAIDIVSIAFKIGCKANAFCPFLLPFASAITVATRVPQHSTRGEEGTVLRAPVRNCIPSRRGCFYRSENTASAKDVMKREAVAITKDHLKLAIFPEGTRHDNDTLLPFKKGSFHVAVDSQSIIQPVVVSKYHFLDHKRKRFGRGRVIINILPEIPTKGMAKADVNELTDRCQKLMQAEFDKLSAEAKQYCHN</sequence>
<feature type="transmembrane region" description="Helical" evidence="5">
    <location>
        <begin position="29"/>
        <end position="48"/>
    </location>
</feature>
<feature type="transmembrane region" description="Helical" evidence="5">
    <location>
        <begin position="84"/>
        <end position="102"/>
    </location>
</feature>
<dbReference type="VEuPathDB" id="VectorBase:ASIS006120"/>
<dbReference type="PANTHER" id="PTHR10434">
    <property type="entry name" value="1-ACYL-SN-GLYCEROL-3-PHOSPHATE ACYLTRANSFERASE"/>
    <property type="match status" value="1"/>
</dbReference>
<feature type="domain" description="Phospholipid/glycerol acyltransferase" evidence="6">
    <location>
        <begin position="118"/>
        <end position="256"/>
    </location>
</feature>
<evidence type="ECO:0000256" key="5">
    <source>
        <dbReference type="SAM" id="Phobius"/>
    </source>
</evidence>
<dbReference type="EnsemblMetazoa" id="ASIC007398-RA">
    <property type="protein sequence ID" value="ASIC007398-PA"/>
    <property type="gene ID" value="ASIC007398"/>
</dbReference>
<comment type="pathway">
    <text evidence="1">Phospholipid metabolism; CDP-diacylglycerol biosynthesis; CDP-diacylglycerol from sn-glycerol 3-phosphate: step 2/3.</text>
</comment>
<evidence type="ECO:0000313" key="9">
    <source>
        <dbReference type="Proteomes" id="UP000030765"/>
    </source>
</evidence>
<keyword evidence="5" id="KW-0812">Transmembrane</keyword>
<evidence type="ECO:0000256" key="2">
    <source>
        <dbReference type="ARBA" id="ARBA00013211"/>
    </source>
</evidence>
<dbReference type="CDD" id="cd07989">
    <property type="entry name" value="LPLAT_AGPAT-like"/>
    <property type="match status" value="1"/>
</dbReference>
<keyword evidence="5" id="KW-1133">Transmembrane helix</keyword>
<evidence type="ECO:0000256" key="1">
    <source>
        <dbReference type="ARBA" id="ARBA00004728"/>
    </source>
</evidence>
<dbReference type="OMA" id="GCKANAF"/>
<gene>
    <name evidence="7" type="ORF">ZHAS_00007398</name>
</gene>
<dbReference type="GO" id="GO:0006654">
    <property type="term" value="P:phosphatidic acid biosynthetic process"/>
    <property type="evidence" value="ECO:0007669"/>
    <property type="project" value="TreeGrafter"/>
</dbReference>
<dbReference type="EMBL" id="KE524999">
    <property type="protein sequence ID" value="KFB40008.1"/>
    <property type="molecule type" value="Genomic_DNA"/>
</dbReference>
<organism evidence="7">
    <name type="scientific">Anopheles sinensis</name>
    <name type="common">Mosquito</name>
    <dbReference type="NCBI Taxonomy" id="74873"/>
    <lineage>
        <taxon>Eukaryota</taxon>
        <taxon>Metazoa</taxon>
        <taxon>Ecdysozoa</taxon>
        <taxon>Arthropoda</taxon>
        <taxon>Hexapoda</taxon>
        <taxon>Insecta</taxon>
        <taxon>Pterygota</taxon>
        <taxon>Neoptera</taxon>
        <taxon>Endopterygota</taxon>
        <taxon>Diptera</taxon>
        <taxon>Nematocera</taxon>
        <taxon>Culicoidea</taxon>
        <taxon>Culicidae</taxon>
        <taxon>Anophelinae</taxon>
        <taxon>Anopheles</taxon>
    </lineage>
</organism>
<evidence type="ECO:0000313" key="7">
    <source>
        <dbReference type="EMBL" id="KFB40008.1"/>
    </source>
</evidence>
<reference evidence="7 9" key="1">
    <citation type="journal article" date="2014" name="BMC Genomics">
        <title>Genome sequence of Anopheles sinensis provides insight into genetics basis of mosquito competence for malaria parasites.</title>
        <authorList>
            <person name="Zhou D."/>
            <person name="Zhang D."/>
            <person name="Ding G."/>
            <person name="Shi L."/>
            <person name="Hou Q."/>
            <person name="Ye Y."/>
            <person name="Xu Y."/>
            <person name="Zhou H."/>
            <person name="Xiong C."/>
            <person name="Li S."/>
            <person name="Yu J."/>
            <person name="Hong S."/>
            <person name="Yu X."/>
            <person name="Zou P."/>
            <person name="Chen C."/>
            <person name="Chang X."/>
            <person name="Wang W."/>
            <person name="Lv Y."/>
            <person name="Sun Y."/>
            <person name="Ma L."/>
            <person name="Shen B."/>
            <person name="Zhu C."/>
        </authorList>
    </citation>
    <scope>NUCLEOTIDE SEQUENCE [LARGE SCALE GENOMIC DNA]</scope>
</reference>
<dbReference type="VEuPathDB" id="VectorBase:ASIC007398"/>
<dbReference type="SUPFAM" id="SSF69593">
    <property type="entry name" value="Glycerol-3-phosphate (1)-acyltransferase"/>
    <property type="match status" value="2"/>
</dbReference>
<dbReference type="PANTHER" id="PTHR10434:SF53">
    <property type="entry name" value="1-ACYL-SN-GLYCEROL-3-PHOSPHATE ACYLTRANSFERASE"/>
    <property type="match status" value="1"/>
</dbReference>
<evidence type="ECO:0000259" key="6">
    <source>
        <dbReference type="SMART" id="SM00563"/>
    </source>
</evidence>
<dbReference type="OrthoDB" id="202234at2759"/>
<dbReference type="Pfam" id="PF01553">
    <property type="entry name" value="Acyltransferase"/>
    <property type="match status" value="1"/>
</dbReference>
<proteinExistence type="predicted"/>
<evidence type="ECO:0000313" key="8">
    <source>
        <dbReference type="EnsemblMetazoa" id="ASIC007398-PA"/>
    </source>
</evidence>
<dbReference type="EC" id="2.3.1.51" evidence="2"/>
<dbReference type="InterPro" id="IPR002123">
    <property type="entry name" value="Plipid/glycerol_acylTrfase"/>
</dbReference>
<dbReference type="SMART" id="SM00563">
    <property type="entry name" value="PlsC"/>
    <property type="match status" value="1"/>
</dbReference>
<evidence type="ECO:0000256" key="3">
    <source>
        <dbReference type="ARBA" id="ARBA00022679"/>
    </source>
</evidence>
<dbReference type="EMBL" id="ATLV01015048">
    <property type="status" value="NOT_ANNOTATED_CDS"/>
    <property type="molecule type" value="Genomic_DNA"/>
</dbReference>
<accession>A0A084VPW4</accession>
<dbReference type="GO" id="GO:0003841">
    <property type="term" value="F:1-acylglycerol-3-phosphate O-acyltransferase activity"/>
    <property type="evidence" value="ECO:0007669"/>
    <property type="project" value="UniProtKB-EC"/>
</dbReference>
<keyword evidence="3" id="KW-0808">Transferase</keyword>
<protein>
    <recommendedName>
        <fullName evidence="2">1-acylglycerol-3-phosphate O-acyltransferase</fullName>
        <ecNumber evidence="2">2.3.1.51</ecNumber>
    </recommendedName>
</protein>
<evidence type="ECO:0000256" key="4">
    <source>
        <dbReference type="ARBA" id="ARBA00023315"/>
    </source>
</evidence>
<feature type="transmembrane region" description="Helical" evidence="5">
    <location>
        <begin position="54"/>
        <end position="77"/>
    </location>
</feature>
<dbReference type="AlphaFoldDB" id="A0A084VPW4"/>
<keyword evidence="5" id="KW-0472">Membrane</keyword>
<dbReference type="Proteomes" id="UP000030765">
    <property type="component" value="Unassembled WGS sequence"/>
</dbReference>
<keyword evidence="4" id="KW-0012">Acyltransferase</keyword>